<protein>
    <submittedName>
        <fullName evidence="1">Uncharacterized protein</fullName>
    </submittedName>
</protein>
<dbReference type="Proteomes" id="UP000799302">
    <property type="component" value="Unassembled WGS sequence"/>
</dbReference>
<gene>
    <name evidence="1" type="ORF">BT63DRAFT_22808</name>
</gene>
<evidence type="ECO:0000313" key="1">
    <source>
        <dbReference type="EMBL" id="KAF2674878.1"/>
    </source>
</evidence>
<sequence>MYLKEQLDHYQRGIWFVSASSYTSHVANTASDAAATTSNAVKRREGRLRLLSNIKSSAKFASLTMRRRYWREVIDWPRISRRSSCAIGSSPRSNWRGGKELMLFFKLSKISSIICRAEATSWIVAAPFHRLPNGPTAVCGASIVLLFMICRLKRLTVSSIVSSSPAAFVGGSSSLMVTKLQ</sequence>
<name>A0A6A6UUX9_9PEZI</name>
<evidence type="ECO:0000313" key="2">
    <source>
        <dbReference type="Proteomes" id="UP000799302"/>
    </source>
</evidence>
<keyword evidence="2" id="KW-1185">Reference proteome</keyword>
<accession>A0A6A6UUX9</accession>
<organism evidence="1 2">
    <name type="scientific">Microthyrium microscopicum</name>
    <dbReference type="NCBI Taxonomy" id="703497"/>
    <lineage>
        <taxon>Eukaryota</taxon>
        <taxon>Fungi</taxon>
        <taxon>Dikarya</taxon>
        <taxon>Ascomycota</taxon>
        <taxon>Pezizomycotina</taxon>
        <taxon>Dothideomycetes</taxon>
        <taxon>Dothideomycetes incertae sedis</taxon>
        <taxon>Microthyriales</taxon>
        <taxon>Microthyriaceae</taxon>
        <taxon>Microthyrium</taxon>
    </lineage>
</organism>
<reference evidence="1" key="1">
    <citation type="journal article" date="2020" name="Stud. Mycol.">
        <title>101 Dothideomycetes genomes: a test case for predicting lifestyles and emergence of pathogens.</title>
        <authorList>
            <person name="Haridas S."/>
            <person name="Albert R."/>
            <person name="Binder M."/>
            <person name="Bloem J."/>
            <person name="Labutti K."/>
            <person name="Salamov A."/>
            <person name="Andreopoulos B."/>
            <person name="Baker S."/>
            <person name="Barry K."/>
            <person name="Bills G."/>
            <person name="Bluhm B."/>
            <person name="Cannon C."/>
            <person name="Castanera R."/>
            <person name="Culley D."/>
            <person name="Daum C."/>
            <person name="Ezra D."/>
            <person name="Gonzalez J."/>
            <person name="Henrissat B."/>
            <person name="Kuo A."/>
            <person name="Liang C."/>
            <person name="Lipzen A."/>
            <person name="Lutzoni F."/>
            <person name="Magnuson J."/>
            <person name="Mondo S."/>
            <person name="Nolan M."/>
            <person name="Ohm R."/>
            <person name="Pangilinan J."/>
            <person name="Park H.-J."/>
            <person name="Ramirez L."/>
            <person name="Alfaro M."/>
            <person name="Sun H."/>
            <person name="Tritt A."/>
            <person name="Yoshinaga Y."/>
            <person name="Zwiers L.-H."/>
            <person name="Turgeon B."/>
            <person name="Goodwin S."/>
            <person name="Spatafora J."/>
            <person name="Crous P."/>
            <person name="Grigoriev I."/>
        </authorList>
    </citation>
    <scope>NUCLEOTIDE SEQUENCE</scope>
    <source>
        <strain evidence="1">CBS 115976</strain>
    </source>
</reference>
<dbReference type="AlphaFoldDB" id="A0A6A6UUX9"/>
<proteinExistence type="predicted"/>
<dbReference type="EMBL" id="MU004230">
    <property type="protein sequence ID" value="KAF2674878.1"/>
    <property type="molecule type" value="Genomic_DNA"/>
</dbReference>